<organism evidence="2 3">
    <name type="scientific">Candidatus Falkowbacteria bacterium CG11_big_fil_rev_8_21_14_0_20_39_10</name>
    <dbReference type="NCBI Taxonomy" id="1974570"/>
    <lineage>
        <taxon>Bacteria</taxon>
        <taxon>Candidatus Falkowiibacteriota</taxon>
    </lineage>
</organism>
<evidence type="ECO:0000259" key="1">
    <source>
        <dbReference type="Pfam" id="PF00535"/>
    </source>
</evidence>
<dbReference type="EMBL" id="PCWW01000023">
    <property type="protein sequence ID" value="PIR13704.1"/>
    <property type="molecule type" value="Genomic_DNA"/>
</dbReference>
<evidence type="ECO:0000313" key="3">
    <source>
        <dbReference type="Proteomes" id="UP000230869"/>
    </source>
</evidence>
<dbReference type="InterPro" id="IPR001173">
    <property type="entry name" value="Glyco_trans_2-like"/>
</dbReference>
<dbReference type="Proteomes" id="UP000230869">
    <property type="component" value="Unassembled WGS sequence"/>
</dbReference>
<dbReference type="InterPro" id="IPR029044">
    <property type="entry name" value="Nucleotide-diphossugar_trans"/>
</dbReference>
<dbReference type="SUPFAM" id="SSF53448">
    <property type="entry name" value="Nucleotide-diphospho-sugar transferases"/>
    <property type="match status" value="1"/>
</dbReference>
<dbReference type="Pfam" id="PF00535">
    <property type="entry name" value="Glycos_transf_2"/>
    <property type="match status" value="1"/>
</dbReference>
<feature type="domain" description="Glycosyltransferase 2-like" evidence="1">
    <location>
        <begin position="8"/>
        <end position="144"/>
    </location>
</feature>
<dbReference type="CDD" id="cd00761">
    <property type="entry name" value="Glyco_tranf_GTA_type"/>
    <property type="match status" value="1"/>
</dbReference>
<dbReference type="InterPro" id="IPR050834">
    <property type="entry name" value="Glycosyltransf_2"/>
</dbReference>
<evidence type="ECO:0000313" key="2">
    <source>
        <dbReference type="EMBL" id="PIR13704.1"/>
    </source>
</evidence>
<dbReference type="PANTHER" id="PTHR43685">
    <property type="entry name" value="GLYCOSYLTRANSFERASE"/>
    <property type="match status" value="1"/>
</dbReference>
<reference evidence="2 3" key="1">
    <citation type="submission" date="2017-09" db="EMBL/GenBank/DDBJ databases">
        <title>Depth-based differentiation of microbial function through sediment-hosted aquifers and enrichment of novel symbionts in the deep terrestrial subsurface.</title>
        <authorList>
            <person name="Probst A.J."/>
            <person name="Ladd B."/>
            <person name="Jarett J.K."/>
            <person name="Geller-Mcgrath D.E."/>
            <person name="Sieber C.M."/>
            <person name="Emerson J.B."/>
            <person name="Anantharaman K."/>
            <person name="Thomas B.C."/>
            <person name="Malmstrom R."/>
            <person name="Stieglmeier M."/>
            <person name="Klingl A."/>
            <person name="Woyke T."/>
            <person name="Ryan C.M."/>
            <person name="Banfield J.F."/>
        </authorList>
    </citation>
    <scope>NUCLEOTIDE SEQUENCE [LARGE SCALE GENOMIC DNA]</scope>
    <source>
        <strain evidence="2">CG11_big_fil_rev_8_21_14_0_20_39_10</strain>
    </source>
</reference>
<dbReference type="PANTHER" id="PTHR43685:SF2">
    <property type="entry name" value="GLYCOSYLTRANSFERASE 2-LIKE DOMAIN-CONTAINING PROTEIN"/>
    <property type="match status" value="1"/>
</dbReference>
<comment type="caution">
    <text evidence="2">The sequence shown here is derived from an EMBL/GenBank/DDBJ whole genome shotgun (WGS) entry which is preliminary data.</text>
</comment>
<protein>
    <recommendedName>
        <fullName evidence="1">Glycosyltransferase 2-like domain-containing protein</fullName>
    </recommendedName>
</protein>
<sequence length="327" mass="37746">MNKSQTISVIIPTNGNRLTITNCINSLIDQSSLPDEIVIVNNSTHDISYMIKTFISHPTIVFRLINESKKGASYARNAGIHVAKGVILAFIDDDCIAHSDWLRSLISSLNLYGEGSIVKGSNHMYPRNNRLISHVDFYNDELFFQSSLYKYQSIVFSKWIDSKNFGIYRSIIKKYHIHFNKYYLCEDLDFSLQAHTKDLSIMYDSSAIVYHDSRKKFKSLLIKQLHKGIDRAALERKWNKKYISGENAYSPYISIISPYKSEKYLRNTLLKNILKELPLIKKMGFYFLEKISFYLSNLSYALACSVHPLANQSTKETSDSFQNTDFE</sequence>
<gene>
    <name evidence="2" type="ORF">COV49_01300</name>
</gene>
<name>A0A2M6K9N1_9BACT</name>
<dbReference type="AlphaFoldDB" id="A0A2M6K9N1"/>
<dbReference type="Gene3D" id="3.90.550.10">
    <property type="entry name" value="Spore Coat Polysaccharide Biosynthesis Protein SpsA, Chain A"/>
    <property type="match status" value="1"/>
</dbReference>
<proteinExistence type="predicted"/>
<accession>A0A2M6K9N1</accession>